<feature type="non-terminal residue" evidence="1">
    <location>
        <position position="58"/>
    </location>
</feature>
<organism evidence="1">
    <name type="scientific">Nothobranchius korthausae</name>
    <dbReference type="NCBI Taxonomy" id="1143690"/>
    <lineage>
        <taxon>Eukaryota</taxon>
        <taxon>Metazoa</taxon>
        <taxon>Chordata</taxon>
        <taxon>Craniata</taxon>
        <taxon>Vertebrata</taxon>
        <taxon>Euteleostomi</taxon>
        <taxon>Actinopterygii</taxon>
        <taxon>Neopterygii</taxon>
        <taxon>Teleostei</taxon>
        <taxon>Neoteleostei</taxon>
        <taxon>Acanthomorphata</taxon>
        <taxon>Ovalentaria</taxon>
        <taxon>Atherinomorphae</taxon>
        <taxon>Cyprinodontiformes</taxon>
        <taxon>Nothobranchiidae</taxon>
        <taxon>Nothobranchius</taxon>
    </lineage>
</organism>
<reference evidence="1" key="1">
    <citation type="submission" date="2016-05" db="EMBL/GenBank/DDBJ databases">
        <authorList>
            <person name="Lavstsen T."/>
            <person name="Jespersen J.S."/>
        </authorList>
    </citation>
    <scope>NUCLEOTIDE SEQUENCE</scope>
    <source>
        <tissue evidence="1">Brain</tissue>
    </source>
</reference>
<accession>A0A1A8H2M0</accession>
<name>A0A1A8H2M0_9TELE</name>
<proteinExistence type="predicted"/>
<gene>
    <name evidence="1" type="primary">CR392001.1</name>
</gene>
<protein>
    <submittedName>
        <fullName evidence="1">Uncharacterized protein</fullName>
    </submittedName>
</protein>
<feature type="non-terminal residue" evidence="1">
    <location>
        <position position="1"/>
    </location>
</feature>
<dbReference type="EMBL" id="HAEC01010220">
    <property type="protein sequence ID" value="SBQ78436.1"/>
    <property type="molecule type" value="Transcribed_RNA"/>
</dbReference>
<dbReference type="AlphaFoldDB" id="A0A1A8H2M0"/>
<reference evidence="1" key="2">
    <citation type="submission" date="2016-06" db="EMBL/GenBank/DDBJ databases">
        <title>The genome of a short-lived fish provides insights into sex chromosome evolution and the genetic control of aging.</title>
        <authorList>
            <person name="Reichwald K."/>
            <person name="Felder M."/>
            <person name="Petzold A."/>
            <person name="Koch P."/>
            <person name="Groth M."/>
            <person name="Platzer M."/>
        </authorList>
    </citation>
    <scope>NUCLEOTIDE SEQUENCE</scope>
    <source>
        <tissue evidence="1">Brain</tissue>
    </source>
</reference>
<sequence>NGAAEDVLPEEAEEIQPIITVDEAVLRHSLRVHPHLLNHRVVRWSHHQGREEAAACCT</sequence>
<evidence type="ECO:0000313" key="1">
    <source>
        <dbReference type="EMBL" id="SBQ78436.1"/>
    </source>
</evidence>